<evidence type="ECO:0000256" key="1">
    <source>
        <dbReference type="ARBA" id="ARBA00001936"/>
    </source>
</evidence>
<name>A0A090LB74_STRRB</name>
<evidence type="ECO:0000256" key="11">
    <source>
        <dbReference type="ARBA" id="ARBA00023128"/>
    </source>
</evidence>
<dbReference type="PANTHER" id="PTHR12131:SF1">
    <property type="entry name" value="ATP-DEPENDENT RNA HELICASE SUPV3L1, MITOCHONDRIAL-RELATED"/>
    <property type="match status" value="1"/>
</dbReference>
<dbReference type="PANTHER" id="PTHR12131">
    <property type="entry name" value="ATP-DEPENDENT RNA AND DNA HELICASE"/>
    <property type="match status" value="1"/>
</dbReference>
<dbReference type="WormBase" id="SRAE_2000167700">
    <property type="protein sequence ID" value="SRP02759"/>
    <property type="gene ID" value="WBGene00261883"/>
</dbReference>
<comment type="cofactor">
    <cofactor evidence="2">
        <name>Mg(2+)</name>
        <dbReference type="ChEBI" id="CHEBI:18420"/>
    </cofactor>
</comment>
<dbReference type="InterPro" id="IPR041453">
    <property type="entry name" value="Suv3_N"/>
</dbReference>
<dbReference type="CDD" id="cd17913">
    <property type="entry name" value="DEXQc_Suv3"/>
    <property type="match status" value="1"/>
</dbReference>
<dbReference type="InterPro" id="IPR022192">
    <property type="entry name" value="SUV3_C"/>
</dbReference>
<dbReference type="OMA" id="QPANWYT"/>
<dbReference type="InterPro" id="IPR044774">
    <property type="entry name" value="Suv3_DEXQc"/>
</dbReference>
<dbReference type="CTD" id="36379377"/>
<evidence type="ECO:0000256" key="12">
    <source>
        <dbReference type="ARBA" id="ARBA00047984"/>
    </source>
</evidence>
<dbReference type="Gene3D" id="1.10.1740.140">
    <property type="match status" value="1"/>
</dbReference>
<evidence type="ECO:0000256" key="7">
    <source>
        <dbReference type="ARBA" id="ARBA00022801"/>
    </source>
</evidence>
<keyword evidence="10" id="KW-0809">Transit peptide</keyword>
<dbReference type="InterPro" id="IPR001650">
    <property type="entry name" value="Helicase_C-like"/>
</dbReference>
<evidence type="ECO:0000259" key="13">
    <source>
        <dbReference type="SMART" id="SM00490"/>
    </source>
</evidence>
<evidence type="ECO:0000256" key="5">
    <source>
        <dbReference type="ARBA" id="ARBA00012552"/>
    </source>
</evidence>
<dbReference type="GeneID" id="36379377"/>
<dbReference type="FunFam" id="3.40.50.300:FF:000269">
    <property type="entry name" value="ATP-dependent RNA helicase SUPV3L1, mitochondrial"/>
    <property type="match status" value="1"/>
</dbReference>
<reference evidence="14 15" key="1">
    <citation type="submission" date="2014-09" db="EMBL/GenBank/DDBJ databases">
        <authorList>
            <person name="Martin A.A."/>
        </authorList>
    </citation>
    <scope>NUCLEOTIDE SEQUENCE</scope>
    <source>
        <strain evidence="15">ED321</strain>
        <strain evidence="14">ED321 Heterogonic</strain>
    </source>
</reference>
<dbReference type="AlphaFoldDB" id="A0A090LB74"/>
<organism evidence="14">
    <name type="scientific">Strongyloides ratti</name>
    <name type="common">Parasitic roundworm</name>
    <dbReference type="NCBI Taxonomy" id="34506"/>
    <lineage>
        <taxon>Eukaryota</taxon>
        <taxon>Metazoa</taxon>
        <taxon>Ecdysozoa</taxon>
        <taxon>Nematoda</taxon>
        <taxon>Chromadorea</taxon>
        <taxon>Rhabditida</taxon>
        <taxon>Tylenchina</taxon>
        <taxon>Panagrolaimomorpha</taxon>
        <taxon>Strongyloidoidea</taxon>
        <taxon>Strongyloididae</taxon>
        <taxon>Strongyloides</taxon>
    </lineage>
</organism>
<reference evidence="16" key="2">
    <citation type="submission" date="2020-12" db="UniProtKB">
        <authorList>
            <consortium name="WormBaseParasite"/>
        </authorList>
    </citation>
    <scope>IDENTIFICATION</scope>
</reference>
<feature type="domain" description="Helicase C-terminal" evidence="13">
    <location>
        <begin position="404"/>
        <end position="471"/>
    </location>
</feature>
<comment type="similarity">
    <text evidence="4">Belongs to the helicase family.</text>
</comment>
<dbReference type="GO" id="GO:0005524">
    <property type="term" value="F:ATP binding"/>
    <property type="evidence" value="ECO:0007669"/>
    <property type="project" value="UniProtKB-KW"/>
</dbReference>
<dbReference type="RefSeq" id="XP_024506212.1">
    <property type="nucleotide sequence ID" value="XM_024652657.1"/>
</dbReference>
<keyword evidence="9" id="KW-0067">ATP-binding</keyword>
<dbReference type="SMART" id="SM00490">
    <property type="entry name" value="HELICc"/>
    <property type="match status" value="1"/>
</dbReference>
<dbReference type="GO" id="GO:0003724">
    <property type="term" value="F:RNA helicase activity"/>
    <property type="evidence" value="ECO:0007669"/>
    <property type="project" value="UniProtKB-EC"/>
</dbReference>
<dbReference type="InterPro" id="IPR041082">
    <property type="entry name" value="Suv3_C_1"/>
</dbReference>
<keyword evidence="7" id="KW-0378">Hydrolase</keyword>
<evidence type="ECO:0000256" key="8">
    <source>
        <dbReference type="ARBA" id="ARBA00022806"/>
    </source>
</evidence>
<dbReference type="Proteomes" id="UP000035682">
    <property type="component" value="Unplaced"/>
</dbReference>
<dbReference type="Gene3D" id="1.20.272.40">
    <property type="match status" value="1"/>
</dbReference>
<evidence type="ECO:0000256" key="6">
    <source>
        <dbReference type="ARBA" id="ARBA00022741"/>
    </source>
</evidence>
<dbReference type="Pfam" id="PF00271">
    <property type="entry name" value="Helicase_C"/>
    <property type="match status" value="1"/>
</dbReference>
<dbReference type="WBParaSite" id="SRAE_2000167700.1">
    <property type="protein sequence ID" value="SRAE_2000167700.1"/>
    <property type="gene ID" value="WBGene00261883"/>
</dbReference>
<dbReference type="Pfam" id="PF22527">
    <property type="entry name" value="DEXQc_Suv3"/>
    <property type="match status" value="1"/>
</dbReference>
<dbReference type="STRING" id="34506.A0A090LB74"/>
<proteinExistence type="inferred from homology"/>
<evidence type="ECO:0000256" key="3">
    <source>
        <dbReference type="ARBA" id="ARBA00004173"/>
    </source>
</evidence>
<dbReference type="Pfam" id="PF18147">
    <property type="entry name" value="Suv3_C_1"/>
    <property type="match status" value="1"/>
</dbReference>
<evidence type="ECO:0000256" key="10">
    <source>
        <dbReference type="ARBA" id="ARBA00022946"/>
    </source>
</evidence>
<gene>
    <name evidence="14 16 17" type="ORF">SRAE_2000167700</name>
</gene>
<sequence length="672" mass="77459">MNVSMKFIFSSGNFIVEHFYDKFDMYRGFYFTNAIKSRVNRLNLIPLRCLNNSPLLFKKATHNNKKSLPYNNAFHGRKRVLVEKPLEDVLEPIVVKSLPKKFQPEYVDGLEKLHSSQISSILDEFVRRPMIRKMSSDKGLSEKIFITAFRSFRKMCILDENLDMKIKLYLSDIFNKKASIDILFESFLDHAKKIYPHLDSLEDLKLTSDLTQPHNWYPEARKILRKIYLHIGPTNSGKTHAAIERFKSSKSGVYCAPLRLLAHEIYKKAISVGLECDLVTGEDRRFVFGADNPASHCTCTVEMLSLTNPVEVAVIDEIQLLRDDQRGYAFTRALLGVPAEEVHLCGEVASLDIVKKMLDPIGEHVVVTNYERKAPLTICDYPLQDISKIKKGDAIIFFSVGEIYKFAKQLRKERIQFSIIYGKLPPKTKLEQARKFNDPNDSTKVLLATDAIELIPVYSALQIAGRAGRYGSEFSKGEVMTLDSKYTKILKNILETPIEPIEKSGISPTYEQIEIFSYHLPNASLVNILDIFQSICRVNDTYFLCNFYQTRSLAVLIDAIDLPLKVKYTFCLAPINPEGCMFLLTSFVKIARRYSTNQTISFQWFCDLIKYPFEEIRSERALLNFSSVYELITFYLWMSFHFPDMFPDYIEVKELEKEADKHIQNALKFLLN</sequence>
<evidence type="ECO:0000256" key="4">
    <source>
        <dbReference type="ARBA" id="ARBA00008708"/>
    </source>
</evidence>
<dbReference type="EMBL" id="LN609529">
    <property type="protein sequence ID" value="CEF67012.1"/>
    <property type="molecule type" value="Genomic_DNA"/>
</dbReference>
<dbReference type="EC" id="3.6.4.13" evidence="5"/>
<keyword evidence="8 14" id="KW-0347">Helicase</keyword>
<protein>
    <recommendedName>
        <fullName evidence="5">RNA helicase</fullName>
        <ecNumber evidence="5">3.6.4.13</ecNumber>
    </recommendedName>
</protein>
<evidence type="ECO:0000313" key="17">
    <source>
        <dbReference type="WormBase" id="SRAE_2000167700"/>
    </source>
</evidence>
<dbReference type="InterPro" id="IPR027417">
    <property type="entry name" value="P-loop_NTPase"/>
</dbReference>
<dbReference type="Pfam" id="PF18114">
    <property type="entry name" value="Suv3_N"/>
    <property type="match status" value="1"/>
</dbReference>
<evidence type="ECO:0000313" key="15">
    <source>
        <dbReference type="Proteomes" id="UP000035682"/>
    </source>
</evidence>
<dbReference type="InterPro" id="IPR055206">
    <property type="entry name" value="DEXQc_SUV3"/>
</dbReference>
<keyword evidence="6" id="KW-0547">Nucleotide-binding</keyword>
<dbReference type="GO" id="GO:0000965">
    <property type="term" value="P:mitochondrial RNA 3'-end processing"/>
    <property type="evidence" value="ECO:0007669"/>
    <property type="project" value="TreeGrafter"/>
</dbReference>
<dbReference type="Pfam" id="PF12513">
    <property type="entry name" value="SUV3_C"/>
    <property type="match status" value="1"/>
</dbReference>
<dbReference type="Gene3D" id="1.20.58.1080">
    <property type="match status" value="1"/>
</dbReference>
<accession>A0A090LB74</accession>
<keyword evidence="15" id="KW-1185">Reference proteome</keyword>
<evidence type="ECO:0000256" key="9">
    <source>
        <dbReference type="ARBA" id="ARBA00022840"/>
    </source>
</evidence>
<dbReference type="GO" id="GO:0045025">
    <property type="term" value="C:mitochondrial degradosome"/>
    <property type="evidence" value="ECO:0007669"/>
    <property type="project" value="TreeGrafter"/>
</dbReference>
<evidence type="ECO:0000313" key="14">
    <source>
        <dbReference type="EMBL" id="CEF67012.1"/>
    </source>
</evidence>
<evidence type="ECO:0000313" key="16">
    <source>
        <dbReference type="WBParaSite" id="SRAE_2000167700.1"/>
    </source>
</evidence>
<dbReference type="GO" id="GO:0016787">
    <property type="term" value="F:hydrolase activity"/>
    <property type="evidence" value="ECO:0007669"/>
    <property type="project" value="UniProtKB-KW"/>
</dbReference>
<comment type="subcellular location">
    <subcellularLocation>
        <location evidence="3">Mitochondrion</location>
    </subcellularLocation>
</comment>
<comment type="catalytic activity">
    <reaction evidence="12">
        <text>ATP + H2O = ADP + phosphate + H(+)</text>
        <dbReference type="Rhea" id="RHEA:13065"/>
        <dbReference type="ChEBI" id="CHEBI:15377"/>
        <dbReference type="ChEBI" id="CHEBI:15378"/>
        <dbReference type="ChEBI" id="CHEBI:30616"/>
        <dbReference type="ChEBI" id="CHEBI:43474"/>
        <dbReference type="ChEBI" id="CHEBI:456216"/>
        <dbReference type="EC" id="3.6.4.13"/>
    </reaction>
</comment>
<dbReference type="OrthoDB" id="6692397at2759"/>
<dbReference type="eggNOG" id="KOG0953">
    <property type="taxonomic scope" value="Eukaryota"/>
</dbReference>
<dbReference type="InterPro" id="IPR050699">
    <property type="entry name" value="RNA-DNA_Helicase"/>
</dbReference>
<keyword evidence="11" id="KW-0496">Mitochondrion</keyword>
<dbReference type="SUPFAM" id="SSF52540">
    <property type="entry name" value="P-loop containing nucleoside triphosphate hydrolases"/>
    <property type="match status" value="1"/>
</dbReference>
<comment type="cofactor">
    <cofactor evidence="1">
        <name>Mn(2+)</name>
        <dbReference type="ChEBI" id="CHEBI:29035"/>
    </cofactor>
</comment>
<dbReference type="Gene3D" id="3.40.50.300">
    <property type="entry name" value="P-loop containing nucleotide triphosphate hydrolases"/>
    <property type="match status" value="2"/>
</dbReference>
<evidence type="ECO:0000256" key="2">
    <source>
        <dbReference type="ARBA" id="ARBA00001946"/>
    </source>
</evidence>